<dbReference type="SMART" id="SM00320">
    <property type="entry name" value="WD40"/>
    <property type="match status" value="7"/>
</dbReference>
<keyword evidence="1 3" id="KW-0853">WD repeat</keyword>
<sequence>MDDSVAPQIVEKCSIHAHTRNISSVKFAPKNPILLASSSADASVKLWNLTRPENAERVFEGHTQGISDLAWSPSGGCIASASDDHSVLLWDSETGANLGMLGQRKGRKYGYQYTRESIEVAGHTNYVYSVAFNPQESLLASASFDETVRLWDLRSHSCVAVIDAHQEAITCVAFSHDGTLLSTSSYDGVARVWDISSQQCLRTLILERPPAPPRTAVSYVNFSPNSRYLLCSMLNQRMCLWDFMRGSDTIVKEYSGHLNKNFCISSAWFRSRDKLLIVSGSEDNTVVLWDAIGQQVVRVLHGHEEAVISVSTSDDCIASAAGGCIKIWRMQT</sequence>
<dbReference type="GO" id="GO:0048188">
    <property type="term" value="C:Set1C/COMPASS complex"/>
    <property type="evidence" value="ECO:0007669"/>
    <property type="project" value="TreeGrafter"/>
</dbReference>
<dbReference type="Gene3D" id="2.130.10.10">
    <property type="entry name" value="YVTN repeat-like/Quinoprotein amine dehydrogenase"/>
    <property type="match status" value="1"/>
</dbReference>
<dbReference type="PROSITE" id="PS50082">
    <property type="entry name" value="WD_REPEATS_2"/>
    <property type="match status" value="6"/>
</dbReference>
<dbReference type="STRING" id="65357.A0A024G1C4"/>
<gene>
    <name evidence="5" type="ORF">BN9_012190</name>
</gene>
<feature type="repeat" description="WD" evidence="3">
    <location>
        <begin position="15"/>
        <end position="57"/>
    </location>
</feature>
<dbReference type="AlphaFoldDB" id="A0A024G1C4"/>
<evidence type="ECO:0000256" key="3">
    <source>
        <dbReference type="PROSITE-ProRule" id="PRU00221"/>
    </source>
</evidence>
<dbReference type="InterPro" id="IPR059122">
    <property type="entry name" value="Beta-prop_WDR5-like"/>
</dbReference>
<dbReference type="OrthoDB" id="674604at2759"/>
<dbReference type="InterPro" id="IPR019775">
    <property type="entry name" value="WD40_repeat_CS"/>
</dbReference>
<dbReference type="InterPro" id="IPR015943">
    <property type="entry name" value="WD40/YVTN_repeat-like_dom_sf"/>
</dbReference>
<feature type="repeat" description="WD" evidence="3">
    <location>
        <begin position="162"/>
        <end position="203"/>
    </location>
</feature>
<reference evidence="5 6" key="1">
    <citation type="submission" date="2012-05" db="EMBL/GenBank/DDBJ databases">
        <title>Recombination and specialization in a pathogen metapopulation.</title>
        <authorList>
            <person name="Gardiner A."/>
            <person name="Kemen E."/>
            <person name="Schultz-Larsen T."/>
            <person name="MacLean D."/>
            <person name="Van Oosterhout C."/>
            <person name="Jones J.D.G."/>
        </authorList>
    </citation>
    <scope>NUCLEOTIDE SEQUENCE [LARGE SCALE GENOMIC DNA]</scope>
    <source>
        <strain evidence="5 6">Ac Nc2</strain>
    </source>
</reference>
<dbReference type="InterPro" id="IPR001680">
    <property type="entry name" value="WD40_rpt"/>
</dbReference>
<feature type="repeat" description="WD" evidence="3">
    <location>
        <begin position="120"/>
        <end position="161"/>
    </location>
</feature>
<accession>A0A024G1C4</accession>
<evidence type="ECO:0000313" key="6">
    <source>
        <dbReference type="Proteomes" id="UP000053237"/>
    </source>
</evidence>
<keyword evidence="2" id="KW-0677">Repeat</keyword>
<dbReference type="PROSITE" id="PS00678">
    <property type="entry name" value="WD_REPEATS_1"/>
    <property type="match status" value="4"/>
</dbReference>
<keyword evidence="6" id="KW-1185">Reference proteome</keyword>
<dbReference type="GO" id="GO:0042393">
    <property type="term" value="F:histone binding"/>
    <property type="evidence" value="ECO:0007669"/>
    <property type="project" value="TreeGrafter"/>
</dbReference>
<comment type="caution">
    <text evidence="5">The sequence shown here is derived from an EMBL/GenBank/DDBJ whole genome shotgun (WGS) entry which is preliminary data.</text>
</comment>
<name>A0A024G1C4_9STRA</name>
<evidence type="ECO:0000256" key="2">
    <source>
        <dbReference type="ARBA" id="ARBA00022737"/>
    </source>
</evidence>
<dbReference type="Proteomes" id="UP000053237">
    <property type="component" value="Unassembled WGS sequence"/>
</dbReference>
<organism evidence="5 6">
    <name type="scientific">Albugo candida</name>
    <dbReference type="NCBI Taxonomy" id="65357"/>
    <lineage>
        <taxon>Eukaryota</taxon>
        <taxon>Sar</taxon>
        <taxon>Stramenopiles</taxon>
        <taxon>Oomycota</taxon>
        <taxon>Peronosporomycetes</taxon>
        <taxon>Albuginales</taxon>
        <taxon>Albuginaceae</taxon>
        <taxon>Albugo</taxon>
    </lineage>
</organism>
<evidence type="ECO:0000313" key="5">
    <source>
        <dbReference type="EMBL" id="CCI40435.1"/>
    </source>
</evidence>
<evidence type="ECO:0000256" key="1">
    <source>
        <dbReference type="ARBA" id="ARBA00022574"/>
    </source>
</evidence>
<feature type="repeat" description="WD" evidence="3">
    <location>
        <begin position="300"/>
        <end position="332"/>
    </location>
</feature>
<dbReference type="InterPro" id="IPR036322">
    <property type="entry name" value="WD40_repeat_dom_sf"/>
</dbReference>
<dbReference type="PRINTS" id="PR00320">
    <property type="entry name" value="GPROTEINBRPT"/>
</dbReference>
<dbReference type="CDD" id="cd00200">
    <property type="entry name" value="WD40"/>
    <property type="match status" value="1"/>
</dbReference>
<dbReference type="Pfam" id="PF25175">
    <property type="entry name" value="Beta-prop_WDR5"/>
    <property type="match status" value="1"/>
</dbReference>
<feature type="domain" description="WDR5-like beta-propeller" evidence="4">
    <location>
        <begin position="15"/>
        <end position="329"/>
    </location>
</feature>
<dbReference type="InParanoid" id="A0A024G1C4"/>
<dbReference type="InterPro" id="IPR020472">
    <property type="entry name" value="WD40_PAC1"/>
</dbReference>
<proteinExistence type="predicted"/>
<dbReference type="PANTHER" id="PTHR22847">
    <property type="entry name" value="WD40 REPEAT PROTEIN"/>
    <property type="match status" value="1"/>
</dbReference>
<feature type="repeat" description="WD" evidence="3">
    <location>
        <begin position="59"/>
        <end position="100"/>
    </location>
</feature>
<dbReference type="EMBL" id="CAIX01000008">
    <property type="protein sequence ID" value="CCI40435.1"/>
    <property type="molecule type" value="Genomic_DNA"/>
</dbReference>
<feature type="repeat" description="WD" evidence="3">
    <location>
        <begin position="276"/>
        <end position="299"/>
    </location>
</feature>
<dbReference type="SUPFAM" id="SSF50978">
    <property type="entry name" value="WD40 repeat-like"/>
    <property type="match status" value="1"/>
</dbReference>
<protein>
    <recommendedName>
        <fullName evidence="4">WDR5-like beta-propeller domain-containing protein</fullName>
    </recommendedName>
</protein>
<dbReference type="PANTHER" id="PTHR22847:SF637">
    <property type="entry name" value="WD REPEAT DOMAIN 5B"/>
    <property type="match status" value="1"/>
</dbReference>
<evidence type="ECO:0000259" key="4">
    <source>
        <dbReference type="Pfam" id="PF25175"/>
    </source>
</evidence>
<dbReference type="PROSITE" id="PS50294">
    <property type="entry name" value="WD_REPEATS_REGION"/>
    <property type="match status" value="5"/>
</dbReference>